<evidence type="ECO:0000256" key="6">
    <source>
        <dbReference type="ARBA" id="ARBA00022801"/>
    </source>
</evidence>
<dbReference type="PANTHER" id="PTHR42837">
    <property type="entry name" value="REGULATOR OF SIGMA-E PROTEASE RSEP"/>
    <property type="match status" value="1"/>
</dbReference>
<evidence type="ECO:0000256" key="2">
    <source>
        <dbReference type="ARBA" id="ARBA00004141"/>
    </source>
</evidence>
<dbReference type="SMART" id="SM00228">
    <property type="entry name" value="PDZ"/>
    <property type="match status" value="1"/>
</dbReference>
<comment type="cofactor">
    <cofactor evidence="1 11">
        <name>Zn(2+)</name>
        <dbReference type="ChEBI" id="CHEBI:29105"/>
    </cofactor>
</comment>
<dbReference type="EMBL" id="JACHNZ010000001">
    <property type="protein sequence ID" value="MBB4630575.1"/>
    <property type="molecule type" value="Genomic_DNA"/>
</dbReference>
<keyword evidence="14" id="KW-1185">Reference proteome</keyword>
<organism evidence="13 14">
    <name type="scientific">Sphingosinicella soli</name>
    <dbReference type="NCBI Taxonomy" id="333708"/>
    <lineage>
        <taxon>Bacteria</taxon>
        <taxon>Pseudomonadati</taxon>
        <taxon>Pseudomonadota</taxon>
        <taxon>Alphaproteobacteria</taxon>
        <taxon>Sphingomonadales</taxon>
        <taxon>Sphingosinicellaceae</taxon>
        <taxon>Sphingosinicella</taxon>
    </lineage>
</organism>
<dbReference type="PROSITE" id="PS50106">
    <property type="entry name" value="PDZ"/>
    <property type="match status" value="1"/>
</dbReference>
<dbReference type="GO" id="GO:0004222">
    <property type="term" value="F:metalloendopeptidase activity"/>
    <property type="evidence" value="ECO:0007669"/>
    <property type="project" value="InterPro"/>
</dbReference>
<keyword evidence="6 11" id="KW-0378">Hydrolase</keyword>
<feature type="transmembrane region" description="Helical" evidence="11">
    <location>
        <begin position="6"/>
        <end position="26"/>
    </location>
</feature>
<dbReference type="SUPFAM" id="SSF50156">
    <property type="entry name" value="PDZ domain-like"/>
    <property type="match status" value="1"/>
</dbReference>
<dbReference type="InterPro" id="IPR008915">
    <property type="entry name" value="Peptidase_M50"/>
</dbReference>
<dbReference type="EC" id="3.4.24.-" evidence="11"/>
<keyword evidence="11" id="KW-0479">Metal-binding</keyword>
<dbReference type="GO" id="GO:0046872">
    <property type="term" value="F:metal ion binding"/>
    <property type="evidence" value="ECO:0007669"/>
    <property type="project" value="UniProtKB-KW"/>
</dbReference>
<dbReference type="GO" id="GO:0006508">
    <property type="term" value="P:proteolysis"/>
    <property type="evidence" value="ECO:0007669"/>
    <property type="project" value="UniProtKB-KW"/>
</dbReference>
<feature type="transmembrane region" description="Helical" evidence="11">
    <location>
        <begin position="295"/>
        <end position="313"/>
    </location>
</feature>
<sequence>MEILPSPGLLFTILMFVAMISPLVFIHEMGHYLAGRMFNTSVDSFSIGFGREIFGWTNRRGERWKVGWLPLGGYVKFTGDANAASMPAEAARVDPEQKPFLFAFKPLWQRAIIVAAGPFVNFAAAILIFSAFIAIYGQSYTSPVISNIVTESAADRAGLAPGDRILNVDGKRIERFEDIVGVVMINPGTPVSVDFERDGAVRSIVLTPDIIEEQDRFGKTFKIPRIGLIGDQRSVVERGPVESLVYGTQAVFDTTGMMVEGLAQIITGRRSVKELGGPLKIAEVSGQAGTMGIEAFVNLMALVSINLGFINLLPIPMLDGGHLAIYAAEAVRRKPIPPRVQEWAFMTGFALLISFMLIVTWNDLASFGVFKHVAGLIG</sequence>
<comment type="caution">
    <text evidence="13">The sequence shown here is derived from an EMBL/GenBank/DDBJ whole genome shotgun (WGS) entry which is preliminary data.</text>
</comment>
<feature type="transmembrane region" description="Helical" evidence="11">
    <location>
        <begin position="111"/>
        <end position="136"/>
    </location>
</feature>
<keyword evidence="7 11" id="KW-0862">Zinc</keyword>
<reference evidence="13 14" key="1">
    <citation type="submission" date="2020-08" db="EMBL/GenBank/DDBJ databases">
        <title>Genomic Encyclopedia of Type Strains, Phase IV (KMG-IV): sequencing the most valuable type-strain genomes for metagenomic binning, comparative biology and taxonomic classification.</title>
        <authorList>
            <person name="Goeker M."/>
        </authorList>
    </citation>
    <scope>NUCLEOTIDE SEQUENCE [LARGE SCALE GENOMIC DNA]</scope>
    <source>
        <strain evidence="13 14">DSM 17328</strain>
    </source>
</reference>
<keyword evidence="5 11" id="KW-0812">Transmembrane</keyword>
<dbReference type="InterPro" id="IPR004387">
    <property type="entry name" value="Pept_M50_Zn"/>
</dbReference>
<dbReference type="AlphaFoldDB" id="A0A7W7F4N9"/>
<evidence type="ECO:0000313" key="14">
    <source>
        <dbReference type="Proteomes" id="UP000566324"/>
    </source>
</evidence>
<evidence type="ECO:0000256" key="9">
    <source>
        <dbReference type="ARBA" id="ARBA00023049"/>
    </source>
</evidence>
<name>A0A7W7F4N9_9SPHN</name>
<dbReference type="InterPro" id="IPR041489">
    <property type="entry name" value="PDZ_6"/>
</dbReference>
<feature type="transmembrane region" description="Helical" evidence="11">
    <location>
        <begin position="343"/>
        <end position="361"/>
    </location>
</feature>
<evidence type="ECO:0000256" key="5">
    <source>
        <dbReference type="ARBA" id="ARBA00022692"/>
    </source>
</evidence>
<accession>A0A7W7F4N9</accession>
<evidence type="ECO:0000256" key="10">
    <source>
        <dbReference type="ARBA" id="ARBA00023136"/>
    </source>
</evidence>
<gene>
    <name evidence="13" type="ORF">GGQ98_000176</name>
</gene>
<dbReference type="PANTHER" id="PTHR42837:SF2">
    <property type="entry name" value="MEMBRANE METALLOPROTEASE ARASP2, CHLOROPLASTIC-RELATED"/>
    <property type="match status" value="1"/>
</dbReference>
<proteinExistence type="inferred from homology"/>
<dbReference type="NCBIfam" id="TIGR00054">
    <property type="entry name" value="RIP metalloprotease RseP"/>
    <property type="match status" value="1"/>
</dbReference>
<keyword evidence="4 13" id="KW-0645">Protease</keyword>
<dbReference type="InterPro" id="IPR036034">
    <property type="entry name" value="PDZ_sf"/>
</dbReference>
<dbReference type="Pfam" id="PF02163">
    <property type="entry name" value="Peptidase_M50"/>
    <property type="match status" value="1"/>
</dbReference>
<evidence type="ECO:0000256" key="7">
    <source>
        <dbReference type="ARBA" id="ARBA00022833"/>
    </source>
</evidence>
<keyword evidence="8 11" id="KW-1133">Transmembrane helix</keyword>
<evidence type="ECO:0000259" key="12">
    <source>
        <dbReference type="PROSITE" id="PS50106"/>
    </source>
</evidence>
<evidence type="ECO:0000256" key="8">
    <source>
        <dbReference type="ARBA" id="ARBA00022989"/>
    </source>
</evidence>
<dbReference type="Pfam" id="PF17820">
    <property type="entry name" value="PDZ_6"/>
    <property type="match status" value="1"/>
</dbReference>
<dbReference type="CDD" id="cd06163">
    <property type="entry name" value="S2P-M50_PDZ_RseP-like"/>
    <property type="match status" value="1"/>
</dbReference>
<evidence type="ECO:0000313" key="13">
    <source>
        <dbReference type="EMBL" id="MBB4630575.1"/>
    </source>
</evidence>
<dbReference type="Proteomes" id="UP000566324">
    <property type="component" value="Unassembled WGS sequence"/>
</dbReference>
<keyword evidence="10 11" id="KW-0472">Membrane</keyword>
<comment type="similarity">
    <text evidence="3 11">Belongs to the peptidase M50B family.</text>
</comment>
<evidence type="ECO:0000256" key="11">
    <source>
        <dbReference type="RuleBase" id="RU362031"/>
    </source>
</evidence>
<evidence type="ECO:0000256" key="1">
    <source>
        <dbReference type="ARBA" id="ARBA00001947"/>
    </source>
</evidence>
<evidence type="ECO:0000256" key="3">
    <source>
        <dbReference type="ARBA" id="ARBA00007931"/>
    </source>
</evidence>
<dbReference type="RefSeq" id="WP_207791167.1">
    <property type="nucleotide sequence ID" value="NZ_JACHNZ010000001.1"/>
</dbReference>
<dbReference type="InterPro" id="IPR001478">
    <property type="entry name" value="PDZ"/>
</dbReference>
<dbReference type="GO" id="GO:0016020">
    <property type="term" value="C:membrane"/>
    <property type="evidence" value="ECO:0007669"/>
    <property type="project" value="UniProtKB-SubCell"/>
</dbReference>
<keyword evidence="9 11" id="KW-0482">Metalloprotease</keyword>
<dbReference type="Gene3D" id="2.30.42.10">
    <property type="match status" value="1"/>
</dbReference>
<evidence type="ECO:0000256" key="4">
    <source>
        <dbReference type="ARBA" id="ARBA00022670"/>
    </source>
</evidence>
<dbReference type="CDD" id="cd23081">
    <property type="entry name" value="cpPDZ_EcRseP-like"/>
    <property type="match status" value="1"/>
</dbReference>
<feature type="domain" description="PDZ" evidence="12">
    <location>
        <begin position="144"/>
        <end position="174"/>
    </location>
</feature>
<comment type="subcellular location">
    <subcellularLocation>
        <location evidence="2">Membrane</location>
        <topology evidence="2">Multi-pass membrane protein</topology>
    </subcellularLocation>
</comment>
<protein>
    <recommendedName>
        <fullName evidence="11">Zinc metalloprotease</fullName>
        <ecNumber evidence="11">3.4.24.-</ecNumber>
    </recommendedName>
</protein>